<dbReference type="InterPro" id="IPR013783">
    <property type="entry name" value="Ig-like_fold"/>
</dbReference>
<dbReference type="GO" id="GO:0098609">
    <property type="term" value="P:cell-cell adhesion"/>
    <property type="evidence" value="ECO:0007669"/>
    <property type="project" value="TreeGrafter"/>
</dbReference>
<sequence>MNFQSHFVISHLLLLFFYPRDAMVEDDMVWGMLTKSISLDIPNFLNYQNVDDIRWFKGQTLIAKIKLNGEENKPLGENTDYEIFKNGTLKIKKLEKDSGQEYKVSVYDKDGKNLLDKILILHVIEAVSKPEITWNCTEKIVTCEVRNESDAELTLFDNETQPLKKGTLKTEKMRLKYTWKYLPLKEFKCVVKNRVSEDWAVSQNPCTEKTLNIYHILGICGGGIILSIFVVLLIFYFLRRKKQNDQNVEMNISRVKVEGRGQKLPQSPGHHLQPHGGRHPQQPGGHRPQAPGYHPQGPGHRLQVPGHSPAVPGHRPQPQQKRSPKVKQQTGPPLPRPRNQQKPSHQEKEK</sequence>
<organism evidence="8 9">
    <name type="scientific">Sarcophilus harrisii</name>
    <name type="common">Tasmanian devil</name>
    <name type="synonym">Sarcophilus laniarius</name>
    <dbReference type="NCBI Taxonomy" id="9305"/>
    <lineage>
        <taxon>Eukaryota</taxon>
        <taxon>Metazoa</taxon>
        <taxon>Chordata</taxon>
        <taxon>Craniata</taxon>
        <taxon>Vertebrata</taxon>
        <taxon>Euteleostomi</taxon>
        <taxon>Mammalia</taxon>
        <taxon>Metatheria</taxon>
        <taxon>Dasyuromorphia</taxon>
        <taxon>Dasyuridae</taxon>
        <taxon>Sarcophilus</taxon>
    </lineage>
</organism>
<evidence type="ECO:0000256" key="1">
    <source>
        <dbReference type="ARBA" id="ARBA00004370"/>
    </source>
</evidence>
<evidence type="ECO:0000256" key="5">
    <source>
        <dbReference type="SAM" id="MobiDB-lite"/>
    </source>
</evidence>
<dbReference type="AlphaFoldDB" id="G3WZT7"/>
<dbReference type="InterPro" id="IPR015632">
    <property type="entry name" value="CD2"/>
</dbReference>
<evidence type="ECO:0000256" key="7">
    <source>
        <dbReference type="SAM" id="SignalP"/>
    </source>
</evidence>
<dbReference type="Ensembl" id="ENSSHAT00000021111.2">
    <property type="protein sequence ID" value="ENSSHAP00000020942.1"/>
    <property type="gene ID" value="ENSSHAG00000017759.2"/>
</dbReference>
<dbReference type="PRINTS" id="PR01870">
    <property type="entry name" value="CD2ANTIGEN"/>
</dbReference>
<feature type="chain" id="PRO_5003459376" evidence="7">
    <location>
        <begin position="23"/>
        <end position="350"/>
    </location>
</feature>
<comment type="subcellular location">
    <subcellularLocation>
        <location evidence="1">Membrane</location>
    </subcellularLocation>
</comment>
<dbReference type="FunCoup" id="G3WZT7">
    <property type="interactions" value="297"/>
</dbReference>
<proteinExistence type="predicted"/>
<dbReference type="GO" id="GO:0005102">
    <property type="term" value="F:signaling receptor binding"/>
    <property type="evidence" value="ECO:0007669"/>
    <property type="project" value="TreeGrafter"/>
</dbReference>
<reference evidence="8" key="3">
    <citation type="submission" date="2025-09" db="UniProtKB">
        <authorList>
            <consortium name="Ensembl"/>
        </authorList>
    </citation>
    <scope>IDENTIFICATION</scope>
</reference>
<evidence type="ECO:0000313" key="9">
    <source>
        <dbReference type="Proteomes" id="UP000007648"/>
    </source>
</evidence>
<dbReference type="PANTHER" id="PTHR12080:SF54">
    <property type="entry name" value="T-CELL SURFACE ANTIGEN CD2"/>
    <property type="match status" value="1"/>
</dbReference>
<evidence type="ECO:0000256" key="3">
    <source>
        <dbReference type="ARBA" id="ARBA00023136"/>
    </source>
</evidence>
<dbReference type="PANTHER" id="PTHR12080">
    <property type="entry name" value="SIGNALING LYMPHOCYTIC ACTIVATION MOLECULE"/>
    <property type="match status" value="1"/>
</dbReference>
<evidence type="ECO:0000256" key="6">
    <source>
        <dbReference type="SAM" id="Phobius"/>
    </source>
</evidence>
<keyword evidence="2 7" id="KW-0732">Signal</keyword>
<dbReference type="InterPro" id="IPR036179">
    <property type="entry name" value="Ig-like_dom_sf"/>
</dbReference>
<dbReference type="CTD" id="914"/>
<dbReference type="GeneID" id="100932375"/>
<feature type="transmembrane region" description="Helical" evidence="6">
    <location>
        <begin position="213"/>
        <end position="238"/>
    </location>
</feature>
<dbReference type="RefSeq" id="XP_012405077.1">
    <property type="nucleotide sequence ID" value="XM_012549623.3"/>
</dbReference>
<reference evidence="8" key="2">
    <citation type="submission" date="2025-08" db="UniProtKB">
        <authorList>
            <consortium name="Ensembl"/>
        </authorList>
    </citation>
    <scope>IDENTIFICATION</scope>
</reference>
<keyword evidence="3 6" id="KW-0472">Membrane</keyword>
<dbReference type="GO" id="GO:0016020">
    <property type="term" value="C:membrane"/>
    <property type="evidence" value="ECO:0007669"/>
    <property type="project" value="UniProtKB-SubCell"/>
</dbReference>
<dbReference type="SUPFAM" id="SSF48726">
    <property type="entry name" value="Immunoglobulin"/>
    <property type="match status" value="2"/>
</dbReference>
<dbReference type="Gene3D" id="2.60.40.10">
    <property type="entry name" value="Immunoglobulins"/>
    <property type="match status" value="2"/>
</dbReference>
<keyword evidence="9" id="KW-1185">Reference proteome</keyword>
<dbReference type="HOGENOM" id="CLU_069390_0_0_1"/>
<feature type="region of interest" description="Disordered" evidence="5">
    <location>
        <begin position="258"/>
        <end position="350"/>
    </location>
</feature>
<gene>
    <name evidence="8" type="primary">CD2</name>
</gene>
<feature type="compositionally biased region" description="Polar residues" evidence="5">
    <location>
        <begin position="317"/>
        <end position="331"/>
    </location>
</feature>
<protein>
    <submittedName>
        <fullName evidence="8">CD2 molecule</fullName>
    </submittedName>
</protein>
<name>G3WZT7_SARHA</name>
<dbReference type="InterPro" id="IPR015631">
    <property type="entry name" value="CD2/SLAM_rcpt"/>
</dbReference>
<evidence type="ECO:0000256" key="4">
    <source>
        <dbReference type="ARBA" id="ARBA00023180"/>
    </source>
</evidence>
<dbReference type="KEGG" id="shr:100932375"/>
<dbReference type="GeneTree" id="ENSGT00960000186961"/>
<dbReference type="OrthoDB" id="8439544at2759"/>
<reference evidence="8 9" key="1">
    <citation type="journal article" date="2011" name="Proc. Natl. Acad. Sci. U.S.A.">
        <title>Genetic diversity and population structure of the endangered marsupial Sarcophilus harrisii (Tasmanian devil).</title>
        <authorList>
            <person name="Miller W."/>
            <person name="Hayes V.M."/>
            <person name="Ratan A."/>
            <person name="Petersen D.C."/>
            <person name="Wittekindt N.E."/>
            <person name="Miller J."/>
            <person name="Walenz B."/>
            <person name="Knight J."/>
            <person name="Qi J."/>
            <person name="Zhao F."/>
            <person name="Wang Q."/>
            <person name="Bedoya-Reina O.C."/>
            <person name="Katiyar N."/>
            <person name="Tomsho L.P."/>
            <person name="Kasson L.M."/>
            <person name="Hardie R.A."/>
            <person name="Woodbridge P."/>
            <person name="Tindall E.A."/>
            <person name="Bertelsen M.F."/>
            <person name="Dixon D."/>
            <person name="Pyecroft S."/>
            <person name="Helgen K.M."/>
            <person name="Lesk A.M."/>
            <person name="Pringle T.H."/>
            <person name="Patterson N."/>
            <person name="Zhang Y."/>
            <person name="Kreiss A."/>
            <person name="Woods G.M."/>
            <person name="Jones M.E."/>
            <person name="Schuster S.C."/>
        </authorList>
    </citation>
    <scope>NUCLEOTIDE SEQUENCE [LARGE SCALE GENOMIC DNA]</scope>
</reference>
<feature type="compositionally biased region" description="Low complexity" evidence="5">
    <location>
        <begin position="279"/>
        <end position="289"/>
    </location>
</feature>
<dbReference type="InParanoid" id="G3WZT7"/>
<keyword evidence="4" id="KW-0325">Glycoprotein</keyword>
<keyword evidence="6" id="KW-0812">Transmembrane</keyword>
<keyword evidence="6" id="KW-1133">Transmembrane helix</keyword>
<dbReference type="GO" id="GO:0032729">
    <property type="term" value="P:positive regulation of type II interferon production"/>
    <property type="evidence" value="ECO:0007669"/>
    <property type="project" value="TreeGrafter"/>
</dbReference>
<feature type="signal peptide" evidence="7">
    <location>
        <begin position="1"/>
        <end position="22"/>
    </location>
</feature>
<accession>G3WZT7</accession>
<dbReference type="Proteomes" id="UP000007648">
    <property type="component" value="Unassembled WGS sequence"/>
</dbReference>
<evidence type="ECO:0000313" key="8">
    <source>
        <dbReference type="Ensembl" id="ENSSHAP00000020942.1"/>
    </source>
</evidence>
<evidence type="ECO:0000256" key="2">
    <source>
        <dbReference type="ARBA" id="ARBA00022729"/>
    </source>
</evidence>